<organism evidence="2 3">
    <name type="scientific">Neobacillus pocheonensis</name>
    <dbReference type="NCBI Taxonomy" id="363869"/>
    <lineage>
        <taxon>Bacteria</taxon>
        <taxon>Bacillati</taxon>
        <taxon>Bacillota</taxon>
        <taxon>Bacilli</taxon>
        <taxon>Bacillales</taxon>
        <taxon>Bacillaceae</taxon>
        <taxon>Neobacillus</taxon>
    </lineage>
</organism>
<dbReference type="InterPro" id="IPR002525">
    <property type="entry name" value="Transp_IS110-like_N"/>
</dbReference>
<proteinExistence type="predicted"/>
<gene>
    <name evidence="2" type="ORF">NDK43_18330</name>
</gene>
<dbReference type="InterPro" id="IPR047650">
    <property type="entry name" value="Transpos_IS110"/>
</dbReference>
<dbReference type="Proteomes" id="UP001523262">
    <property type="component" value="Unassembled WGS sequence"/>
</dbReference>
<reference evidence="2 3" key="1">
    <citation type="submission" date="2022-06" db="EMBL/GenBank/DDBJ databases">
        <authorList>
            <person name="Jeon C.O."/>
        </authorList>
    </citation>
    <scope>NUCLEOTIDE SEQUENCE [LARGE SCALE GENOMIC DNA]</scope>
    <source>
        <strain evidence="2 3">KCTC 13943</strain>
    </source>
</reference>
<keyword evidence="3" id="KW-1185">Reference proteome</keyword>
<dbReference type="Pfam" id="PF01548">
    <property type="entry name" value="DEDD_Tnp_IS110"/>
    <property type="match status" value="1"/>
</dbReference>
<comment type="caution">
    <text evidence="2">The sequence shown here is derived from an EMBL/GenBank/DDBJ whole genome shotgun (WGS) entry which is preliminary data.</text>
</comment>
<dbReference type="PANTHER" id="PTHR33055:SF13">
    <property type="entry name" value="TRANSPOSASE"/>
    <property type="match status" value="1"/>
</dbReference>
<evidence type="ECO:0000313" key="3">
    <source>
        <dbReference type="Proteomes" id="UP001523262"/>
    </source>
</evidence>
<sequence length="111" mass="12324">MKDIQKFVGLDVSKDTIAVAIADPGRGEPRFHGTIQNKPEDIRKLMKKLGNPDNLLVCYEAGSTGYGIYRLLLSLDIECMVVAPSLIPKRSGDRVKTDKRDSIRLAQLLRA</sequence>
<dbReference type="PANTHER" id="PTHR33055">
    <property type="entry name" value="TRANSPOSASE FOR INSERTION SEQUENCE ELEMENT IS1111A"/>
    <property type="match status" value="1"/>
</dbReference>
<evidence type="ECO:0000313" key="2">
    <source>
        <dbReference type="EMBL" id="MCM2533964.1"/>
    </source>
</evidence>
<feature type="domain" description="Transposase IS110-like N-terminal" evidence="1">
    <location>
        <begin position="8"/>
        <end position="110"/>
    </location>
</feature>
<dbReference type="EMBL" id="JAMQCR010000001">
    <property type="protein sequence ID" value="MCM2533964.1"/>
    <property type="molecule type" value="Genomic_DNA"/>
</dbReference>
<accession>A0ABT0WEM7</accession>
<protein>
    <submittedName>
        <fullName evidence="2">Transposase</fullName>
    </submittedName>
</protein>
<name>A0ABT0WEM7_9BACI</name>
<evidence type="ECO:0000259" key="1">
    <source>
        <dbReference type="Pfam" id="PF01548"/>
    </source>
</evidence>